<organism evidence="1 2">
    <name type="scientific">Streptomyces acidicola</name>
    <dbReference type="NCBI Taxonomy" id="2596892"/>
    <lineage>
        <taxon>Bacteria</taxon>
        <taxon>Bacillati</taxon>
        <taxon>Actinomycetota</taxon>
        <taxon>Actinomycetes</taxon>
        <taxon>Kitasatosporales</taxon>
        <taxon>Streptomycetaceae</taxon>
        <taxon>Streptomyces</taxon>
    </lineage>
</organism>
<sequence>MTFGGYRAAPDSIDGSAHILLEIAGLLEQGRLDGDAGTMARAPRSHQDVSEAVHDFAGFAADQGTDLAALLTALSTLLRSTGNAYTSTEAATAAELRSFVDSSTYAPGKRG</sequence>
<reference evidence="1 2" key="1">
    <citation type="submission" date="2019-09" db="EMBL/GenBank/DDBJ databases">
        <authorList>
            <person name="Duangmal K."/>
            <person name="Teo W.F.A."/>
            <person name="Lipun K."/>
        </authorList>
    </citation>
    <scope>NUCLEOTIDE SEQUENCE [LARGE SCALE GENOMIC DNA]</scope>
    <source>
        <strain evidence="1 2">K1PN6</strain>
    </source>
</reference>
<evidence type="ECO:0000313" key="2">
    <source>
        <dbReference type="Proteomes" id="UP000373149"/>
    </source>
</evidence>
<dbReference type="Proteomes" id="UP000373149">
    <property type="component" value="Unassembled WGS sequence"/>
</dbReference>
<dbReference type="AlphaFoldDB" id="A0A5N8WT33"/>
<dbReference type="EMBL" id="VMNX01000043">
    <property type="protein sequence ID" value="MPY49698.1"/>
    <property type="molecule type" value="Genomic_DNA"/>
</dbReference>
<protein>
    <submittedName>
        <fullName evidence="1">Uncharacterized protein</fullName>
    </submittedName>
</protein>
<keyword evidence="2" id="KW-1185">Reference proteome</keyword>
<proteinExistence type="predicted"/>
<evidence type="ECO:0000313" key="1">
    <source>
        <dbReference type="EMBL" id="MPY49698.1"/>
    </source>
</evidence>
<accession>A0A5N8WT33</accession>
<gene>
    <name evidence="1" type="ORF">FPZ41_14450</name>
</gene>
<dbReference type="RefSeq" id="WP_152862667.1">
    <property type="nucleotide sequence ID" value="NZ_VMNX01000043.1"/>
</dbReference>
<name>A0A5N8WT33_9ACTN</name>
<comment type="caution">
    <text evidence="1">The sequence shown here is derived from an EMBL/GenBank/DDBJ whole genome shotgun (WGS) entry which is preliminary data.</text>
</comment>